<protein>
    <recommendedName>
        <fullName evidence="3">DUF559 domain-containing protein</fullName>
    </recommendedName>
</protein>
<reference evidence="1 2" key="1">
    <citation type="submission" date="2018-09" db="EMBL/GenBank/DDBJ databases">
        <title>Characterization of the phylogenetic diversity of five novel species belonging to the genus Bifidobacterium.</title>
        <authorList>
            <person name="Lugli G.A."/>
            <person name="Duranti S."/>
            <person name="Milani C."/>
        </authorList>
    </citation>
    <scope>NUCLEOTIDE SEQUENCE [LARGE SCALE GENOMIC DNA]</scope>
    <source>
        <strain evidence="1 2">2036B</strain>
    </source>
</reference>
<accession>A0A430FTG2</accession>
<evidence type="ECO:0000313" key="2">
    <source>
        <dbReference type="Proteomes" id="UP000287609"/>
    </source>
</evidence>
<dbReference type="InterPro" id="IPR011335">
    <property type="entry name" value="Restrct_endonuc-II-like"/>
</dbReference>
<proteinExistence type="predicted"/>
<organism evidence="1 2">
    <name type="scientific">Bifidobacterium dolichotidis</name>
    <dbReference type="NCBI Taxonomy" id="2306976"/>
    <lineage>
        <taxon>Bacteria</taxon>
        <taxon>Bacillati</taxon>
        <taxon>Actinomycetota</taxon>
        <taxon>Actinomycetes</taxon>
        <taxon>Bifidobacteriales</taxon>
        <taxon>Bifidobacteriaceae</taxon>
        <taxon>Bifidobacterium</taxon>
    </lineage>
</organism>
<evidence type="ECO:0008006" key="3">
    <source>
        <dbReference type="Google" id="ProtNLM"/>
    </source>
</evidence>
<dbReference type="EMBL" id="QXGM01000001">
    <property type="protein sequence ID" value="RSX56173.1"/>
    <property type="molecule type" value="Genomic_DNA"/>
</dbReference>
<dbReference type="AlphaFoldDB" id="A0A430FTG2"/>
<sequence length="276" mass="31862">MYRQEVQRRRNQTYNDVQARLPKSASRAVISHVTAMKLYGADAPESLKLSNEKIHVTVPLEKQKFSHMGDVVYHSWSHEMWAVDYEGLNVMAPEPLVAQMARFMHVGELVELASVLCCRDKKFRVTSVEQIRQYALRTHKFHGRRTLLEALKCMPDNTDSPQEAAVMFWLVSEGNLPKPEVNHKVTDTQGTMYIDLAYVKERLAIEYQGEHHFRGKYPRLDVERYKRLQALGWEVVYVTADDLRSSKAISQLIARIQILLQQRSSIAYLLGQEVAC</sequence>
<dbReference type="Proteomes" id="UP000287609">
    <property type="component" value="Unassembled WGS sequence"/>
</dbReference>
<gene>
    <name evidence="1" type="ORF">D2E26_0736</name>
</gene>
<dbReference type="SUPFAM" id="SSF52980">
    <property type="entry name" value="Restriction endonuclease-like"/>
    <property type="match status" value="1"/>
</dbReference>
<evidence type="ECO:0000313" key="1">
    <source>
        <dbReference type="EMBL" id="RSX56173.1"/>
    </source>
</evidence>
<keyword evidence="2" id="KW-1185">Reference proteome</keyword>
<dbReference type="Gene3D" id="3.40.960.10">
    <property type="entry name" value="VSR Endonuclease"/>
    <property type="match status" value="1"/>
</dbReference>
<comment type="caution">
    <text evidence="1">The sequence shown here is derived from an EMBL/GenBank/DDBJ whole genome shotgun (WGS) entry which is preliminary data.</text>
</comment>
<name>A0A430FTG2_9BIFI</name>